<reference evidence="2" key="1">
    <citation type="submission" date="2020-02" db="EMBL/GenBank/DDBJ databases">
        <authorList>
            <person name="Meier V. D."/>
        </authorList>
    </citation>
    <scope>NUCLEOTIDE SEQUENCE</scope>
    <source>
        <strain evidence="2">AVDCRST_MAG29</strain>
    </source>
</reference>
<feature type="compositionally biased region" description="Basic residues" evidence="1">
    <location>
        <begin position="129"/>
        <end position="147"/>
    </location>
</feature>
<feature type="region of interest" description="Disordered" evidence="1">
    <location>
        <begin position="42"/>
        <end position="109"/>
    </location>
</feature>
<feature type="compositionally biased region" description="Basic residues" evidence="1">
    <location>
        <begin position="43"/>
        <end position="52"/>
    </location>
</feature>
<dbReference type="AlphaFoldDB" id="A0A6J4M219"/>
<feature type="non-terminal residue" evidence="2">
    <location>
        <position position="162"/>
    </location>
</feature>
<sequence>GAVGRPPGGDARGGGCLPALLHLRGQPVHPSRGCVLRADTGSRRRTLRRARSRSTAGGMEGHERPLPGRRPALARRLPHRVGRLRRVGAGGGVAGGPARRGGTRNRGDRCRRREWHDVAAAYRYRTRRGHLGAVGRRQRRRGHRLSRPKGAGAAGRSPAPRL</sequence>
<feature type="compositionally biased region" description="Low complexity" evidence="1">
    <location>
        <begin position="148"/>
        <end position="162"/>
    </location>
</feature>
<feature type="region of interest" description="Disordered" evidence="1">
    <location>
        <begin position="129"/>
        <end position="162"/>
    </location>
</feature>
<proteinExistence type="predicted"/>
<dbReference type="EMBL" id="CADCUG010000123">
    <property type="protein sequence ID" value="CAA9347716.1"/>
    <property type="molecule type" value="Genomic_DNA"/>
</dbReference>
<organism evidence="2">
    <name type="scientific">uncultured Nocardioidaceae bacterium</name>
    <dbReference type="NCBI Taxonomy" id="253824"/>
    <lineage>
        <taxon>Bacteria</taxon>
        <taxon>Bacillati</taxon>
        <taxon>Actinomycetota</taxon>
        <taxon>Actinomycetes</taxon>
        <taxon>Propionibacteriales</taxon>
        <taxon>Nocardioidaceae</taxon>
        <taxon>environmental samples</taxon>
    </lineage>
</organism>
<name>A0A6J4M219_9ACTN</name>
<protein>
    <submittedName>
        <fullName evidence="2">Uncharacterized protein</fullName>
    </submittedName>
</protein>
<gene>
    <name evidence="2" type="ORF">AVDCRST_MAG29-1998</name>
</gene>
<evidence type="ECO:0000313" key="2">
    <source>
        <dbReference type="EMBL" id="CAA9347716.1"/>
    </source>
</evidence>
<feature type="compositionally biased region" description="Basic residues" evidence="1">
    <location>
        <begin position="72"/>
        <end position="86"/>
    </location>
</feature>
<evidence type="ECO:0000256" key="1">
    <source>
        <dbReference type="SAM" id="MobiDB-lite"/>
    </source>
</evidence>
<feature type="compositionally biased region" description="Gly residues" evidence="1">
    <location>
        <begin position="88"/>
        <end position="99"/>
    </location>
</feature>
<feature type="non-terminal residue" evidence="2">
    <location>
        <position position="1"/>
    </location>
</feature>
<accession>A0A6J4M219</accession>